<dbReference type="AlphaFoldDB" id="A0A388K6X6"/>
<protein>
    <submittedName>
        <fullName evidence="2">Uncharacterized protein</fullName>
    </submittedName>
</protein>
<feature type="compositionally biased region" description="Low complexity" evidence="1">
    <location>
        <begin position="103"/>
        <end position="112"/>
    </location>
</feature>
<evidence type="ECO:0000313" key="2">
    <source>
        <dbReference type="EMBL" id="GBG65787.1"/>
    </source>
</evidence>
<name>A0A388K6X6_CHABU</name>
<gene>
    <name evidence="2" type="ORF">CBR_g53756</name>
</gene>
<dbReference type="EMBL" id="BFEA01000066">
    <property type="protein sequence ID" value="GBG65787.1"/>
    <property type="molecule type" value="Genomic_DNA"/>
</dbReference>
<keyword evidence="3" id="KW-1185">Reference proteome</keyword>
<reference evidence="2 3" key="1">
    <citation type="journal article" date="2018" name="Cell">
        <title>The Chara Genome: Secondary Complexity and Implications for Plant Terrestrialization.</title>
        <authorList>
            <person name="Nishiyama T."/>
            <person name="Sakayama H."/>
            <person name="Vries J.D."/>
            <person name="Buschmann H."/>
            <person name="Saint-Marcoux D."/>
            <person name="Ullrich K.K."/>
            <person name="Haas F.B."/>
            <person name="Vanderstraeten L."/>
            <person name="Becker D."/>
            <person name="Lang D."/>
            <person name="Vosolsobe S."/>
            <person name="Rombauts S."/>
            <person name="Wilhelmsson P.K.I."/>
            <person name="Janitza P."/>
            <person name="Kern R."/>
            <person name="Heyl A."/>
            <person name="Rumpler F."/>
            <person name="Villalobos L.I.A.C."/>
            <person name="Clay J.M."/>
            <person name="Skokan R."/>
            <person name="Toyoda A."/>
            <person name="Suzuki Y."/>
            <person name="Kagoshima H."/>
            <person name="Schijlen E."/>
            <person name="Tajeshwar N."/>
            <person name="Catarino B."/>
            <person name="Hetherington A.J."/>
            <person name="Saltykova A."/>
            <person name="Bonnot C."/>
            <person name="Breuninger H."/>
            <person name="Symeonidi A."/>
            <person name="Radhakrishnan G.V."/>
            <person name="Van Nieuwerburgh F."/>
            <person name="Deforce D."/>
            <person name="Chang C."/>
            <person name="Karol K.G."/>
            <person name="Hedrich R."/>
            <person name="Ulvskov P."/>
            <person name="Glockner G."/>
            <person name="Delwiche C.F."/>
            <person name="Petrasek J."/>
            <person name="Van de Peer Y."/>
            <person name="Friml J."/>
            <person name="Beilby M."/>
            <person name="Dolan L."/>
            <person name="Kohara Y."/>
            <person name="Sugano S."/>
            <person name="Fujiyama A."/>
            <person name="Delaux P.-M."/>
            <person name="Quint M."/>
            <person name="TheiBen G."/>
            <person name="Hagemann M."/>
            <person name="Harholt J."/>
            <person name="Dunand C."/>
            <person name="Zachgo S."/>
            <person name="Langdale J."/>
            <person name="Maumus F."/>
            <person name="Straeten D.V.D."/>
            <person name="Gould S.B."/>
            <person name="Rensing S.A."/>
        </authorList>
    </citation>
    <scope>NUCLEOTIDE SEQUENCE [LARGE SCALE GENOMIC DNA]</scope>
    <source>
        <strain evidence="2 3">S276</strain>
    </source>
</reference>
<sequence>MYHQAPLPSLSASIPLKEASFGLPVEGLHADNRGEEESTESSSDSSDTSESLDSSNTEIPDSRLESGQSDHQIAGTRAGNDGRGDFEKNGLCSCRPSSEEDSQQQQESQQQQGPLDQIAKLVRREHVGARLKGIMRAGECYVCPIAFWRATDEIQLLMEGASEVPVLGVTKQQQEQQVLREVRKWVGLRYEVISLPQISASRYVRQMVDGKVHVVHVYFTEAFPKKSGK</sequence>
<dbReference type="Proteomes" id="UP000265515">
    <property type="component" value="Unassembled WGS sequence"/>
</dbReference>
<feature type="compositionally biased region" description="Low complexity" evidence="1">
    <location>
        <begin position="40"/>
        <end position="58"/>
    </location>
</feature>
<proteinExistence type="predicted"/>
<comment type="caution">
    <text evidence="2">The sequence shown here is derived from an EMBL/GenBank/DDBJ whole genome shotgun (WGS) entry which is preliminary data.</text>
</comment>
<accession>A0A388K6X6</accession>
<evidence type="ECO:0000256" key="1">
    <source>
        <dbReference type="SAM" id="MobiDB-lite"/>
    </source>
</evidence>
<feature type="region of interest" description="Disordered" evidence="1">
    <location>
        <begin position="25"/>
        <end position="117"/>
    </location>
</feature>
<organism evidence="2 3">
    <name type="scientific">Chara braunii</name>
    <name type="common">Braun's stonewort</name>
    <dbReference type="NCBI Taxonomy" id="69332"/>
    <lineage>
        <taxon>Eukaryota</taxon>
        <taxon>Viridiplantae</taxon>
        <taxon>Streptophyta</taxon>
        <taxon>Charophyceae</taxon>
        <taxon>Charales</taxon>
        <taxon>Characeae</taxon>
        <taxon>Chara</taxon>
    </lineage>
</organism>
<evidence type="ECO:0000313" key="3">
    <source>
        <dbReference type="Proteomes" id="UP000265515"/>
    </source>
</evidence>
<dbReference type="Gramene" id="GBG65787">
    <property type="protein sequence ID" value="GBG65787"/>
    <property type="gene ID" value="CBR_g53756"/>
</dbReference>